<evidence type="ECO:0000313" key="2">
    <source>
        <dbReference type="Proteomes" id="UP000325372"/>
    </source>
</evidence>
<dbReference type="Proteomes" id="UP000325372">
    <property type="component" value="Unassembled WGS sequence"/>
</dbReference>
<dbReference type="AlphaFoldDB" id="A0A5N0TA78"/>
<protein>
    <recommendedName>
        <fullName evidence="3">Thioredoxin domain-containing protein</fullName>
    </recommendedName>
</protein>
<evidence type="ECO:0008006" key="3">
    <source>
        <dbReference type="Google" id="ProtNLM"/>
    </source>
</evidence>
<dbReference type="RefSeq" id="WP_150863630.1">
    <property type="nucleotide sequence ID" value="NZ_VYXP01000004.1"/>
</dbReference>
<organism evidence="1 2">
    <name type="scientific">Marinihelvus fidelis</name>
    <dbReference type="NCBI Taxonomy" id="2613842"/>
    <lineage>
        <taxon>Bacteria</taxon>
        <taxon>Pseudomonadati</taxon>
        <taxon>Pseudomonadota</taxon>
        <taxon>Gammaproteobacteria</taxon>
        <taxon>Chromatiales</taxon>
        <taxon>Wenzhouxiangellaceae</taxon>
        <taxon>Marinihelvus</taxon>
    </lineage>
</organism>
<dbReference type="SUPFAM" id="SSF52833">
    <property type="entry name" value="Thioredoxin-like"/>
    <property type="match status" value="1"/>
</dbReference>
<sequence>MQQRTRNRLALIAIALLFFCPVAIAILMQSKWWQFEPAHSTNRGALVEPAMPLPGDAIDWSKPVAGHWLVLYLAPSACDARCVEDATALSAIYVAAGRRQSFLAVGLLPTLPGARLEAADFGDTDIFAFGETRGDSALRVLSDAARAAGTGDADLTGKVFLVDPAGRVALAYPAGFKPGDINKDLKRLLKGASE</sequence>
<evidence type="ECO:0000313" key="1">
    <source>
        <dbReference type="EMBL" id="KAA9131840.1"/>
    </source>
</evidence>
<gene>
    <name evidence="1" type="ORF">F3N42_06575</name>
</gene>
<keyword evidence="2" id="KW-1185">Reference proteome</keyword>
<reference evidence="1 2" key="1">
    <citation type="submission" date="2019-09" db="EMBL/GenBank/DDBJ databases">
        <title>Wenzhouxiangella sp. Genome sequencing and assembly.</title>
        <authorList>
            <person name="Zhang R."/>
        </authorList>
    </citation>
    <scope>NUCLEOTIDE SEQUENCE [LARGE SCALE GENOMIC DNA]</scope>
    <source>
        <strain evidence="1 2">W260</strain>
    </source>
</reference>
<name>A0A5N0TA78_9GAMM</name>
<accession>A0A5N0TA78</accession>
<comment type="caution">
    <text evidence="1">The sequence shown here is derived from an EMBL/GenBank/DDBJ whole genome shotgun (WGS) entry which is preliminary data.</text>
</comment>
<dbReference type="InterPro" id="IPR036249">
    <property type="entry name" value="Thioredoxin-like_sf"/>
</dbReference>
<proteinExistence type="predicted"/>
<dbReference type="EMBL" id="VYXP01000004">
    <property type="protein sequence ID" value="KAA9131840.1"/>
    <property type="molecule type" value="Genomic_DNA"/>
</dbReference>